<dbReference type="Proteomes" id="UP001597307">
    <property type="component" value="Unassembled WGS sequence"/>
</dbReference>
<dbReference type="InterPro" id="IPR011664">
    <property type="entry name" value="Abi_system_AbiD/AbiF-like"/>
</dbReference>
<protein>
    <submittedName>
        <fullName evidence="1">Abi family protein</fullName>
    </submittedName>
</protein>
<dbReference type="RefSeq" id="WP_343880588.1">
    <property type="nucleotide sequence ID" value="NZ_BAAAIJ010000048.1"/>
</dbReference>
<proteinExistence type="predicted"/>
<evidence type="ECO:0000313" key="1">
    <source>
        <dbReference type="EMBL" id="MFD1847272.1"/>
    </source>
</evidence>
<organism evidence="1 2">
    <name type="scientific">Arthrobacter flavus</name>
    <dbReference type="NCBI Taxonomy" id="95172"/>
    <lineage>
        <taxon>Bacteria</taxon>
        <taxon>Bacillati</taxon>
        <taxon>Actinomycetota</taxon>
        <taxon>Actinomycetes</taxon>
        <taxon>Micrococcales</taxon>
        <taxon>Micrococcaceae</taxon>
        <taxon>Arthrobacter</taxon>
    </lineage>
</organism>
<dbReference type="EMBL" id="JBHUGA010000043">
    <property type="protein sequence ID" value="MFD1847272.1"/>
    <property type="molecule type" value="Genomic_DNA"/>
</dbReference>
<gene>
    <name evidence="1" type="ORF">ACFSFX_11770</name>
</gene>
<dbReference type="Pfam" id="PF07751">
    <property type="entry name" value="Abi_2"/>
    <property type="match status" value="1"/>
</dbReference>
<comment type="caution">
    <text evidence="1">The sequence shown here is derived from an EMBL/GenBank/DDBJ whole genome shotgun (WGS) entry which is preliminary data.</text>
</comment>
<keyword evidence="2" id="KW-1185">Reference proteome</keyword>
<evidence type="ECO:0000313" key="2">
    <source>
        <dbReference type="Proteomes" id="UP001597307"/>
    </source>
</evidence>
<reference evidence="2" key="1">
    <citation type="journal article" date="2019" name="Int. J. Syst. Evol. Microbiol.">
        <title>The Global Catalogue of Microorganisms (GCM) 10K type strain sequencing project: providing services to taxonomists for standard genome sequencing and annotation.</title>
        <authorList>
            <consortium name="The Broad Institute Genomics Platform"/>
            <consortium name="The Broad Institute Genome Sequencing Center for Infectious Disease"/>
            <person name="Wu L."/>
            <person name="Ma J."/>
        </authorList>
    </citation>
    <scope>NUCLEOTIDE SEQUENCE [LARGE SCALE GENOMIC DNA]</scope>
    <source>
        <strain evidence="2">JCM 11496</strain>
    </source>
</reference>
<accession>A0ABW4Q9A2</accession>
<sequence>MTKKIRLSFDGQASLLVKRNLTIGDLEDCTAFLKRVNYYRFSGYARYFQLDPAYGDNTFHPSADFANIRSIYELDHELRTLCMAGLSLVETCLRTQFAYVFSELASPYGDLFQETSFVDSPSDSPVTESILRDLDRSREPYVEHFRNADVKNPKLISYPKMPVWAAVEVFSFGTLSRSLERSKSQDIPKQVAQNLDVAWSGFTSQVKSFVYLRNRCAHHSRLWNHSVIDAPHIPNNVKNRAKKAHGQFGNRSIYVILVALDAFLSRAGLRQDLLLEVESLLLRNEEFRGGIRNPTPPKALVKTEPVAESK</sequence>
<name>A0ABW4Q9A2_9MICC</name>